<reference evidence="2 3" key="1">
    <citation type="journal article" date="2012" name="Genome Biol.">
        <title>Genome and low-iron response of an oceanic diatom adapted to chronic iron limitation.</title>
        <authorList>
            <person name="Lommer M."/>
            <person name="Specht M."/>
            <person name="Roy A.S."/>
            <person name="Kraemer L."/>
            <person name="Andreson R."/>
            <person name="Gutowska M.A."/>
            <person name="Wolf J."/>
            <person name="Bergner S.V."/>
            <person name="Schilhabel M.B."/>
            <person name="Klostermeier U.C."/>
            <person name="Beiko R.G."/>
            <person name="Rosenstiel P."/>
            <person name="Hippler M."/>
            <person name="Laroche J."/>
        </authorList>
    </citation>
    <scope>NUCLEOTIDE SEQUENCE [LARGE SCALE GENOMIC DNA]</scope>
    <source>
        <strain evidence="2 3">CCMP1005</strain>
    </source>
</reference>
<gene>
    <name evidence="2" type="ORF">THAOC_32717</name>
</gene>
<dbReference type="OrthoDB" id="42655at2759"/>
<accession>K0RNZ8</accession>
<feature type="non-terminal residue" evidence="2">
    <location>
        <position position="1"/>
    </location>
</feature>
<dbReference type="EMBL" id="AGNL01045790">
    <property type="protein sequence ID" value="EJK48477.1"/>
    <property type="molecule type" value="Genomic_DNA"/>
</dbReference>
<evidence type="ECO:0000313" key="2">
    <source>
        <dbReference type="EMBL" id="EJK48477.1"/>
    </source>
</evidence>
<dbReference type="Proteomes" id="UP000266841">
    <property type="component" value="Unassembled WGS sequence"/>
</dbReference>
<feature type="region of interest" description="Disordered" evidence="1">
    <location>
        <begin position="342"/>
        <end position="368"/>
    </location>
</feature>
<dbReference type="eggNOG" id="KOG1371">
    <property type="taxonomic scope" value="Eukaryota"/>
</dbReference>
<protein>
    <submittedName>
        <fullName evidence="2">Uncharacterized protein</fullName>
    </submittedName>
</protein>
<dbReference type="AlphaFoldDB" id="K0RNZ8"/>
<evidence type="ECO:0000256" key="1">
    <source>
        <dbReference type="SAM" id="MobiDB-lite"/>
    </source>
</evidence>
<comment type="caution">
    <text evidence="2">The sequence shown here is derived from an EMBL/GenBank/DDBJ whole genome shotgun (WGS) entry which is preliminary data.</text>
</comment>
<keyword evidence="3" id="KW-1185">Reference proteome</keyword>
<organism evidence="2 3">
    <name type="scientific">Thalassiosira oceanica</name>
    <name type="common">Marine diatom</name>
    <dbReference type="NCBI Taxonomy" id="159749"/>
    <lineage>
        <taxon>Eukaryota</taxon>
        <taxon>Sar</taxon>
        <taxon>Stramenopiles</taxon>
        <taxon>Ochrophyta</taxon>
        <taxon>Bacillariophyta</taxon>
        <taxon>Coscinodiscophyceae</taxon>
        <taxon>Thalassiosirophycidae</taxon>
        <taxon>Thalassiosirales</taxon>
        <taxon>Thalassiosiraceae</taxon>
        <taxon>Thalassiosira</taxon>
    </lineage>
</organism>
<sequence>ARRLRDEDRAVSDSLLDASGVDECSPLDRDCLRGSPAFPCASECAKEWRCTPSPWDDAAALSSAVTAGCDAVLYTVALDGGLEGIPSAESEDSSSFVGAGLAGDVGRRTRARCNVAFVSDSSPLVGRLRDGGKVYTDDEDETGLPPLLRHGPWTVLPVPSPDGEKSGWLHSFSGTYSLEHLPKLSPGRFFGRSVRIAAYVGPDVVADDLPGLLKRMDDGPPKGRTALMVPESVWGGRGHAIIGGDGTTAPGRNDRVQTLVYNAVRIAVRGDLLGGGPRPALDTSLVVHNLPSEDSRLFRCDSYAETAAWGASSDGHGLEFMASLHDLWSRAVNSWTGHGTWWTGDDGGDGAGDGGGEESDANPANGTPWLGVLSSDDQLFVDVLPPGVIRRVDGGA</sequence>
<name>K0RNZ8_THAOC</name>
<proteinExistence type="predicted"/>
<evidence type="ECO:0000313" key="3">
    <source>
        <dbReference type="Proteomes" id="UP000266841"/>
    </source>
</evidence>